<reference evidence="2" key="1">
    <citation type="journal article" date="2015" name="Genome Announc.">
        <title>Draft genome sequence of the cellulolytic fungus Chaetomium globosum.</title>
        <authorList>
            <person name="Cuomo C.A."/>
            <person name="Untereiner W.A."/>
            <person name="Ma L.-J."/>
            <person name="Grabherr M."/>
            <person name="Birren B.W."/>
        </authorList>
    </citation>
    <scope>NUCLEOTIDE SEQUENCE [LARGE SCALE GENOMIC DNA]</scope>
    <source>
        <strain evidence="2">ATCC 6205 / CBS 148.51 / DSM 1962 / NBRC 6347 / NRRL 1970</strain>
    </source>
</reference>
<evidence type="ECO:0000313" key="2">
    <source>
        <dbReference type="Proteomes" id="UP000001056"/>
    </source>
</evidence>
<gene>
    <name evidence="1" type="ORF">CHGG_09500</name>
</gene>
<name>Q2GRA4_CHAGB</name>
<dbReference type="AlphaFoldDB" id="Q2GRA4"/>
<dbReference type="VEuPathDB" id="FungiDB:CHGG_09500"/>
<dbReference type="RefSeq" id="XP_001227427.1">
    <property type="nucleotide sequence ID" value="XM_001227426.1"/>
</dbReference>
<dbReference type="Proteomes" id="UP000001056">
    <property type="component" value="Unassembled WGS sequence"/>
</dbReference>
<evidence type="ECO:0000313" key="1">
    <source>
        <dbReference type="EMBL" id="EAQ85486.1"/>
    </source>
</evidence>
<organism evidence="1 2">
    <name type="scientific">Chaetomium globosum (strain ATCC 6205 / CBS 148.51 / DSM 1962 / NBRC 6347 / NRRL 1970)</name>
    <name type="common">Soil fungus</name>
    <dbReference type="NCBI Taxonomy" id="306901"/>
    <lineage>
        <taxon>Eukaryota</taxon>
        <taxon>Fungi</taxon>
        <taxon>Dikarya</taxon>
        <taxon>Ascomycota</taxon>
        <taxon>Pezizomycotina</taxon>
        <taxon>Sordariomycetes</taxon>
        <taxon>Sordariomycetidae</taxon>
        <taxon>Sordariales</taxon>
        <taxon>Chaetomiaceae</taxon>
        <taxon>Chaetomium</taxon>
    </lineage>
</organism>
<sequence>MLLGWWTYSRRTPSVRASVAPLWRVKKALDGMVMSRSPVSVLSTQ</sequence>
<dbReference type="HOGENOM" id="CLU_3207573_0_0_1"/>
<dbReference type="EMBL" id="CH408034">
    <property type="protein sequence ID" value="EAQ85486.1"/>
    <property type="molecule type" value="Genomic_DNA"/>
</dbReference>
<protein>
    <submittedName>
        <fullName evidence="1">Uncharacterized protein</fullName>
    </submittedName>
</protein>
<keyword evidence="2" id="KW-1185">Reference proteome</keyword>
<dbReference type="GeneID" id="4395751"/>
<proteinExistence type="predicted"/>
<accession>Q2GRA4</accession>
<dbReference type="InParanoid" id="Q2GRA4"/>